<keyword evidence="2" id="KW-1185">Reference proteome</keyword>
<gene>
    <name evidence="1" type="ORF">H8Z83_14100</name>
</gene>
<dbReference type="EMBL" id="JACOQI010000016">
    <property type="protein sequence ID" value="MBC5771428.1"/>
    <property type="molecule type" value="Genomic_DNA"/>
</dbReference>
<reference evidence="1" key="1">
    <citation type="submission" date="2020-08" db="EMBL/GenBank/DDBJ databases">
        <title>Genome public.</title>
        <authorList>
            <person name="Liu C."/>
            <person name="Sun Q."/>
        </authorList>
    </citation>
    <scope>NUCLEOTIDE SEQUENCE</scope>
    <source>
        <strain evidence="1">BX15</strain>
    </source>
</reference>
<dbReference type="Proteomes" id="UP000620327">
    <property type="component" value="Unassembled WGS sequence"/>
</dbReference>
<dbReference type="RefSeq" id="WP_187015621.1">
    <property type="nucleotide sequence ID" value="NZ_JACOQI010000016.1"/>
</dbReference>
<dbReference type="GO" id="GO:0003676">
    <property type="term" value="F:nucleic acid binding"/>
    <property type="evidence" value="ECO:0007669"/>
    <property type="project" value="InterPro"/>
</dbReference>
<protein>
    <recommendedName>
        <fullName evidence="3">DUF4365 domain-containing protein</fullName>
    </recommendedName>
</protein>
<accession>A0A923S8M8</accession>
<name>A0A923S8M8_9FIRM</name>
<evidence type="ECO:0000313" key="1">
    <source>
        <dbReference type="EMBL" id="MBC5771428.1"/>
    </source>
</evidence>
<dbReference type="InterPro" id="IPR011856">
    <property type="entry name" value="tRNA_endonuc-like_dom_sf"/>
</dbReference>
<comment type="caution">
    <text evidence="1">The sequence shown here is derived from an EMBL/GenBank/DDBJ whole genome shotgun (WGS) entry which is preliminary data.</text>
</comment>
<dbReference type="Gene3D" id="3.40.1350.10">
    <property type="match status" value="1"/>
</dbReference>
<evidence type="ECO:0000313" key="2">
    <source>
        <dbReference type="Proteomes" id="UP000620327"/>
    </source>
</evidence>
<sequence>MKKKYVAGGGNEMYNLNWSRSDLTRQKLRTFCEYYAKMSLASYGVSIYTSEVDDHGIDFIAESKRGFLKFQVKAIRKGTGYVFMREEYFDISDQSLYLFLLLLNDGEHPIEYLIPATTWDNDSSNIFVYHSYKGKKSKPEYGLNISAKNIPQLERFKLENMITAI</sequence>
<organism evidence="1 2">
    <name type="scientific">Dysosmobacter segnis</name>
    <dbReference type="NCBI Taxonomy" id="2763042"/>
    <lineage>
        <taxon>Bacteria</taxon>
        <taxon>Bacillati</taxon>
        <taxon>Bacillota</taxon>
        <taxon>Clostridia</taxon>
        <taxon>Eubacteriales</taxon>
        <taxon>Oscillospiraceae</taxon>
        <taxon>Dysosmobacter</taxon>
    </lineage>
</organism>
<dbReference type="AlphaFoldDB" id="A0A923S8M8"/>
<evidence type="ECO:0008006" key="3">
    <source>
        <dbReference type="Google" id="ProtNLM"/>
    </source>
</evidence>
<proteinExistence type="predicted"/>